<proteinExistence type="predicted"/>
<dbReference type="InterPro" id="IPR001940">
    <property type="entry name" value="Peptidase_S1C"/>
</dbReference>
<gene>
    <name evidence="2" type="ORF">XM47_05850</name>
</gene>
<organism evidence="2 3">
    <name type="scientific">Catenovulum maritimum</name>
    <dbReference type="NCBI Taxonomy" id="1513271"/>
    <lineage>
        <taxon>Bacteria</taxon>
        <taxon>Pseudomonadati</taxon>
        <taxon>Pseudomonadota</taxon>
        <taxon>Gammaproteobacteria</taxon>
        <taxon>Alteromonadales</taxon>
        <taxon>Alteromonadaceae</taxon>
        <taxon>Catenovulum</taxon>
    </lineage>
</organism>
<dbReference type="PANTHER" id="PTHR22939">
    <property type="entry name" value="SERINE PROTEASE FAMILY S1C HTRA-RELATED"/>
    <property type="match status" value="1"/>
</dbReference>
<protein>
    <recommendedName>
        <fullName evidence="4">Serine protease</fullName>
    </recommendedName>
</protein>
<dbReference type="PRINTS" id="PR00834">
    <property type="entry name" value="PROTEASES2C"/>
</dbReference>
<evidence type="ECO:0000313" key="3">
    <source>
        <dbReference type="Proteomes" id="UP000037600"/>
    </source>
</evidence>
<dbReference type="PROSITE" id="PS51257">
    <property type="entry name" value="PROKAR_LIPOPROTEIN"/>
    <property type="match status" value="1"/>
</dbReference>
<dbReference type="PANTHER" id="PTHR22939:SF129">
    <property type="entry name" value="SERINE PROTEASE HTRA2, MITOCHONDRIAL"/>
    <property type="match status" value="1"/>
</dbReference>
<dbReference type="RefSeq" id="WP_048690690.1">
    <property type="nucleotide sequence ID" value="NZ_KQ130485.1"/>
</dbReference>
<dbReference type="SUPFAM" id="SSF50494">
    <property type="entry name" value="Trypsin-like serine proteases"/>
    <property type="match status" value="1"/>
</dbReference>
<feature type="signal peptide" evidence="1">
    <location>
        <begin position="1"/>
        <end position="21"/>
    </location>
</feature>
<name>A0A0J8GT94_9ALTE</name>
<dbReference type="PATRIC" id="fig|1513271.3.peg.1198"/>
<dbReference type="Proteomes" id="UP000037600">
    <property type="component" value="Unassembled WGS sequence"/>
</dbReference>
<dbReference type="Gene3D" id="2.40.10.120">
    <property type="match status" value="1"/>
</dbReference>
<comment type="caution">
    <text evidence="2">The sequence shown here is derived from an EMBL/GenBank/DDBJ whole genome shotgun (WGS) entry which is preliminary data.</text>
</comment>
<dbReference type="InterPro" id="IPR009003">
    <property type="entry name" value="Peptidase_S1_PA"/>
</dbReference>
<reference evidence="2 3" key="1">
    <citation type="submission" date="2015-04" db="EMBL/GenBank/DDBJ databases">
        <title>Draft Genome Sequence of the Novel Agar-Digesting Marine Bacterium Q1.</title>
        <authorList>
            <person name="Li Y."/>
            <person name="Li D."/>
            <person name="Chen G."/>
            <person name="Du Z."/>
        </authorList>
    </citation>
    <scope>NUCLEOTIDE SEQUENCE [LARGE SCALE GENOMIC DNA]</scope>
    <source>
        <strain evidence="2 3">Q1</strain>
    </source>
</reference>
<dbReference type="EMBL" id="LAZL01000007">
    <property type="protein sequence ID" value="KMT65977.1"/>
    <property type="molecule type" value="Genomic_DNA"/>
</dbReference>
<feature type="chain" id="PRO_5005298722" description="Serine protease" evidence="1">
    <location>
        <begin position="22"/>
        <end position="401"/>
    </location>
</feature>
<evidence type="ECO:0008006" key="4">
    <source>
        <dbReference type="Google" id="ProtNLM"/>
    </source>
</evidence>
<dbReference type="Pfam" id="PF13365">
    <property type="entry name" value="Trypsin_2"/>
    <property type="match status" value="1"/>
</dbReference>
<dbReference type="GO" id="GO:0004252">
    <property type="term" value="F:serine-type endopeptidase activity"/>
    <property type="evidence" value="ECO:0007669"/>
    <property type="project" value="InterPro"/>
</dbReference>
<dbReference type="GO" id="GO:0006508">
    <property type="term" value="P:proteolysis"/>
    <property type="evidence" value="ECO:0007669"/>
    <property type="project" value="InterPro"/>
</dbReference>
<keyword evidence="1" id="KW-0732">Signal</keyword>
<dbReference type="STRING" id="1513271.XM47_05850"/>
<sequence>MKLFKQVFCLLFITLLVASCANTSRTKGKVYKINKQVTVPNETVVAIYLPKQISEMEFWVNAANSWHKPGSAIKDAVSTAFGQYFKQVVFFDKKSDIKPGLFIDLDPDWDFKSGNILMDIEYKIFDGSGKEITKGKVEGKSGMNFTNSDAAYYNSAYQGLQLLAVRILNNNLPSPEKFPANLSMNQFDLNHLVNIEKPISSGTGFFLNQSGEVITANHVVDDCFIIKVKQDGFLEPATISHSSNLLDIATLKTNAKTDNYLKLRDTDELELGEKITTVSYPLKGLLESSPNMTFGNLTSKKALTGSLGLYQFSAPIQPGSSGGAIVSDNSELIGVVTSTLNITNLAKKGIIPQNVNFALDVKYLRKFLDKNEVGYQTATEFEAGKSSQTALSTAVQIACYQ</sequence>
<evidence type="ECO:0000256" key="1">
    <source>
        <dbReference type="SAM" id="SignalP"/>
    </source>
</evidence>
<dbReference type="OrthoDB" id="1522627at2"/>
<keyword evidence="3" id="KW-1185">Reference proteome</keyword>
<evidence type="ECO:0000313" key="2">
    <source>
        <dbReference type="EMBL" id="KMT65977.1"/>
    </source>
</evidence>
<dbReference type="AlphaFoldDB" id="A0A0J8GT94"/>
<accession>A0A0J8GT94</accession>